<comment type="caution">
    <text evidence="1">The sequence shown here is derived from an EMBL/GenBank/DDBJ whole genome shotgun (WGS) entry which is preliminary data.</text>
</comment>
<keyword evidence="2" id="KW-1185">Reference proteome</keyword>
<dbReference type="Proteomes" id="UP000598820">
    <property type="component" value="Unassembled WGS sequence"/>
</dbReference>
<evidence type="ECO:0000313" key="1">
    <source>
        <dbReference type="EMBL" id="MBD2702577.1"/>
    </source>
</evidence>
<accession>A0A926XXK9</accession>
<protein>
    <submittedName>
        <fullName evidence="1">Uncharacterized protein</fullName>
    </submittedName>
</protein>
<dbReference type="EMBL" id="JACWZY010000015">
    <property type="protein sequence ID" value="MBD2702577.1"/>
    <property type="molecule type" value="Genomic_DNA"/>
</dbReference>
<name>A0A926XXK9_9BACT</name>
<proteinExistence type="predicted"/>
<organism evidence="1 2">
    <name type="scientific">Spirosoma profusum</name>
    <dbReference type="NCBI Taxonomy" id="2771354"/>
    <lineage>
        <taxon>Bacteria</taxon>
        <taxon>Pseudomonadati</taxon>
        <taxon>Bacteroidota</taxon>
        <taxon>Cytophagia</taxon>
        <taxon>Cytophagales</taxon>
        <taxon>Cytophagaceae</taxon>
        <taxon>Spirosoma</taxon>
    </lineage>
</organism>
<reference evidence="1" key="1">
    <citation type="submission" date="2020-09" db="EMBL/GenBank/DDBJ databases">
        <authorList>
            <person name="Kim M.K."/>
        </authorList>
    </citation>
    <scope>NUCLEOTIDE SEQUENCE</scope>
    <source>
        <strain evidence="1">BT702</strain>
    </source>
</reference>
<gene>
    <name evidence="1" type="ORF">IC229_18155</name>
</gene>
<dbReference type="AlphaFoldDB" id="A0A926XXK9"/>
<sequence length="327" mass="35655">MTINFNKFKLIVVSILTLVSICWFSSCRKEEKVITEEQTVTIGGKKVDKILIGPDTPNQEITLTQELTLDNGLILPIGTVISRIENDPSSLRYRLPESYLVTGVSAGGRQLASSAGTITCSCTQGNGCTPFVAMSGKNLVEGCALGKYCSSCKTTRSARQGIIIEGKDETWVEASGLDIINIKEGIHFVIDRKELDSLKCPFSFIIGAGEIQKEVFDFMDGFQKDKLEQVRSAKTIADIPVEYSLIHVSVYGRVFLMPVQRSLAENSTNPLLNELILTGPNANPRMATASCRCTSGSKGCKLVERNALIGKAIYCEAGECVTCQLKY</sequence>
<evidence type="ECO:0000313" key="2">
    <source>
        <dbReference type="Proteomes" id="UP000598820"/>
    </source>
</evidence>
<dbReference type="PROSITE" id="PS51257">
    <property type="entry name" value="PROKAR_LIPOPROTEIN"/>
    <property type="match status" value="1"/>
</dbReference>
<dbReference type="RefSeq" id="WP_190888426.1">
    <property type="nucleotide sequence ID" value="NZ_JACWZY010000015.1"/>
</dbReference>